<evidence type="ECO:0000313" key="1">
    <source>
        <dbReference type="EMBL" id="RJT46505.1"/>
    </source>
</evidence>
<sequence>MLNKANIKYLIILIFASVIVYPSMANENIKIDPVISLVKMTVEQENLVRDVKCTDYFLTKNIEAGIDLVDVLEKHGGKCKGDPETHPRIFSVYVSQKTHEMASDKDDLTGDGILKPLLPSQ</sequence>
<dbReference type="OrthoDB" id="6519754at2"/>
<name>A0A419NDF7_9GAMM</name>
<dbReference type="RefSeq" id="WP_120131646.1">
    <property type="nucleotide sequence ID" value="NZ_RAHH01000004.1"/>
</dbReference>
<proteinExistence type="predicted"/>
<gene>
    <name evidence="1" type="ORF">D6C13_04610</name>
</gene>
<evidence type="ECO:0000313" key="2">
    <source>
        <dbReference type="Proteomes" id="UP000284908"/>
    </source>
</evidence>
<protein>
    <submittedName>
        <fullName evidence="1">Uncharacterized protein</fullName>
    </submittedName>
</protein>
<dbReference type="EMBL" id="RAHH01000004">
    <property type="protein sequence ID" value="RJT46505.1"/>
    <property type="molecule type" value="Genomic_DNA"/>
</dbReference>
<comment type="caution">
    <text evidence="1">The sequence shown here is derived from an EMBL/GenBank/DDBJ whole genome shotgun (WGS) entry which is preliminary data.</text>
</comment>
<reference evidence="1 2" key="1">
    <citation type="submission" date="2018-09" db="EMBL/GenBank/DDBJ databases">
        <authorList>
            <person name="Le Fleche-Mateos A."/>
        </authorList>
    </citation>
    <scope>NUCLEOTIDE SEQUENCE [LARGE SCALE GENOMIC DNA]</scope>
    <source>
        <strain evidence="1 2">DSM 27399</strain>
    </source>
</reference>
<dbReference type="Proteomes" id="UP000284908">
    <property type="component" value="Unassembled WGS sequence"/>
</dbReference>
<keyword evidence="2" id="KW-1185">Reference proteome</keyword>
<dbReference type="AlphaFoldDB" id="A0A419NDF7"/>
<accession>A0A419NDF7</accession>
<organism evidence="1 2">
    <name type="scientific">Rahnella woolbedingensis</name>
    <dbReference type="NCBI Taxonomy" id="1510574"/>
    <lineage>
        <taxon>Bacteria</taxon>
        <taxon>Pseudomonadati</taxon>
        <taxon>Pseudomonadota</taxon>
        <taxon>Gammaproteobacteria</taxon>
        <taxon>Enterobacterales</taxon>
        <taxon>Yersiniaceae</taxon>
        <taxon>Rahnella</taxon>
    </lineage>
</organism>